<dbReference type="Proteomes" id="UP000006281">
    <property type="component" value="Chromosome"/>
</dbReference>
<dbReference type="AlphaFoldDB" id="K0K1H2"/>
<feature type="compositionally biased region" description="Basic residues" evidence="1">
    <location>
        <begin position="9"/>
        <end position="24"/>
    </location>
</feature>
<feature type="region of interest" description="Disordered" evidence="1">
    <location>
        <begin position="61"/>
        <end position="82"/>
    </location>
</feature>
<feature type="transmembrane region" description="Helical" evidence="2">
    <location>
        <begin position="239"/>
        <end position="263"/>
    </location>
</feature>
<keyword evidence="2" id="KW-0812">Transmembrane</keyword>
<keyword evidence="4" id="KW-1185">Reference proteome</keyword>
<keyword evidence="2" id="KW-0472">Membrane</keyword>
<dbReference type="HOGENOM" id="CLU_1053305_0_0_11"/>
<evidence type="ECO:0000256" key="1">
    <source>
        <dbReference type="SAM" id="MobiDB-lite"/>
    </source>
</evidence>
<sequence>MPSSTSWRLRAKRRRQHAAWHRGSRSAQSISTRSVSSAYLSDSSASCTTLSASLSARSRSSNARWRRVSSSKPMTPRAISTSTSAKTWAASWIVSSVFSPMRRNVSWNPDSTAAGSSTGSGAAIIDIARSWSALRPPGRGRQTPGEAVPVALRGKNGGVSESTGESRGAAGGARRARAAVWIGHFGWLTALAVGVWLLRGSLPAGALMVSGIVVLAVGAAGVAAPLIRRRTTGRHGGRVAVGWVLCGVAGLVLFGAGVVLLVAG</sequence>
<gene>
    <name evidence="3" type="ordered locus">BN6_49060</name>
</gene>
<evidence type="ECO:0000256" key="2">
    <source>
        <dbReference type="SAM" id="Phobius"/>
    </source>
</evidence>
<evidence type="ECO:0000313" key="3">
    <source>
        <dbReference type="EMBL" id="CCH32176.1"/>
    </source>
</evidence>
<name>K0K1H2_SACES</name>
<dbReference type="EMBL" id="HE804045">
    <property type="protein sequence ID" value="CCH32176.1"/>
    <property type="molecule type" value="Genomic_DNA"/>
</dbReference>
<proteinExistence type="predicted"/>
<feature type="transmembrane region" description="Helical" evidence="2">
    <location>
        <begin position="204"/>
        <end position="227"/>
    </location>
</feature>
<accession>K0K1H2</accession>
<protein>
    <submittedName>
        <fullName evidence="3">Putative membrane protein</fullName>
    </submittedName>
</protein>
<dbReference type="KEGG" id="sesp:BN6_49060"/>
<dbReference type="PATRIC" id="fig|1179773.3.peg.4921"/>
<reference evidence="3 4" key="1">
    <citation type="journal article" date="2012" name="BMC Genomics">
        <title>Complete genome sequence of Saccharothrix espanaensis DSM 44229T and comparison to the other completely sequenced Pseudonocardiaceae.</title>
        <authorList>
            <person name="Strobel T."/>
            <person name="Al-Dilaimi A."/>
            <person name="Blom J."/>
            <person name="Gessner A."/>
            <person name="Kalinowski J."/>
            <person name="Luzhetska M."/>
            <person name="Puhler A."/>
            <person name="Szczepanowski R."/>
            <person name="Bechthold A."/>
            <person name="Ruckert C."/>
        </authorList>
    </citation>
    <scope>NUCLEOTIDE SEQUENCE [LARGE SCALE GENOMIC DNA]</scope>
    <source>
        <strain evidence="4">ATCC 51144 / DSM 44229 / JCM 9112 / NBRC 15066 / NRRL 15764</strain>
    </source>
</reference>
<feature type="transmembrane region" description="Helical" evidence="2">
    <location>
        <begin position="178"/>
        <end position="198"/>
    </location>
</feature>
<organism evidence="3 4">
    <name type="scientific">Saccharothrix espanaensis (strain ATCC 51144 / DSM 44229 / JCM 9112 / NBRC 15066 / NRRL 15764)</name>
    <dbReference type="NCBI Taxonomy" id="1179773"/>
    <lineage>
        <taxon>Bacteria</taxon>
        <taxon>Bacillati</taxon>
        <taxon>Actinomycetota</taxon>
        <taxon>Actinomycetes</taxon>
        <taxon>Pseudonocardiales</taxon>
        <taxon>Pseudonocardiaceae</taxon>
        <taxon>Saccharothrix</taxon>
    </lineage>
</organism>
<keyword evidence="2" id="KW-1133">Transmembrane helix</keyword>
<feature type="region of interest" description="Disordered" evidence="1">
    <location>
        <begin position="135"/>
        <end position="170"/>
    </location>
</feature>
<feature type="region of interest" description="Disordered" evidence="1">
    <location>
        <begin position="1"/>
        <end position="27"/>
    </location>
</feature>
<evidence type="ECO:0000313" key="4">
    <source>
        <dbReference type="Proteomes" id="UP000006281"/>
    </source>
</evidence>